<name>A0ABU3NMS4_9CHLR</name>
<keyword evidence="3" id="KW-1185">Reference proteome</keyword>
<dbReference type="PANTHER" id="PTHR43346:SF1">
    <property type="entry name" value="QUERCETIN 2,3-DIOXYGENASE-RELATED"/>
    <property type="match status" value="1"/>
</dbReference>
<dbReference type="InterPro" id="IPR014710">
    <property type="entry name" value="RmlC-like_jellyroll"/>
</dbReference>
<evidence type="ECO:0000313" key="2">
    <source>
        <dbReference type="EMBL" id="MDT8898155.1"/>
    </source>
</evidence>
<dbReference type="Proteomes" id="UP001254165">
    <property type="component" value="Unassembled WGS sequence"/>
</dbReference>
<evidence type="ECO:0000259" key="1">
    <source>
        <dbReference type="Pfam" id="PF07883"/>
    </source>
</evidence>
<organism evidence="2 3">
    <name type="scientific">Thermanaerothrix solaris</name>
    <dbReference type="NCBI Taxonomy" id="3058434"/>
    <lineage>
        <taxon>Bacteria</taxon>
        <taxon>Bacillati</taxon>
        <taxon>Chloroflexota</taxon>
        <taxon>Anaerolineae</taxon>
        <taxon>Anaerolineales</taxon>
        <taxon>Anaerolineaceae</taxon>
        <taxon>Thermanaerothrix</taxon>
    </lineage>
</organism>
<protein>
    <submittedName>
        <fullName evidence="2">Cupin domain-containing protein</fullName>
    </submittedName>
</protein>
<dbReference type="InterPro" id="IPR052538">
    <property type="entry name" value="Flavonoid_dioxygenase-like"/>
</dbReference>
<comment type="caution">
    <text evidence="2">The sequence shown here is derived from an EMBL/GenBank/DDBJ whole genome shotgun (WGS) entry which is preliminary data.</text>
</comment>
<dbReference type="Gene3D" id="2.60.120.10">
    <property type="entry name" value="Jelly Rolls"/>
    <property type="match status" value="1"/>
</dbReference>
<gene>
    <name evidence="2" type="ORF">QYE77_07720</name>
</gene>
<sequence length="111" mass="12782">MIDKAKAEHYTWGQDCEGWYLVKGATFTVIQERMPPNTSETRHVHRQSRQFFFILSGMATLDINGEIEQLHPHQGVEIPPQTPHQIMNQTDEDLEFLVISCPPSHGDRINL</sequence>
<dbReference type="InterPro" id="IPR011051">
    <property type="entry name" value="RmlC_Cupin_sf"/>
</dbReference>
<reference evidence="2 3" key="1">
    <citation type="submission" date="2023-07" db="EMBL/GenBank/DDBJ databases">
        <title>Novel species of Thermanaerothrix with wide hydrolytic capabilities.</title>
        <authorList>
            <person name="Zayulina K.S."/>
            <person name="Podosokorskaya O.A."/>
            <person name="Elcheninov A.G."/>
        </authorList>
    </citation>
    <scope>NUCLEOTIDE SEQUENCE [LARGE SCALE GENOMIC DNA]</scope>
    <source>
        <strain evidence="2 3">4228-RoL</strain>
    </source>
</reference>
<dbReference type="PANTHER" id="PTHR43346">
    <property type="entry name" value="LIGAND BINDING DOMAIN PROTEIN, PUTATIVE (AFU_ORTHOLOGUE AFUA_6G14370)-RELATED"/>
    <property type="match status" value="1"/>
</dbReference>
<dbReference type="RefSeq" id="WP_315624800.1">
    <property type="nucleotide sequence ID" value="NZ_JAUHMF010000001.1"/>
</dbReference>
<proteinExistence type="predicted"/>
<dbReference type="SUPFAM" id="SSF51182">
    <property type="entry name" value="RmlC-like cupins"/>
    <property type="match status" value="1"/>
</dbReference>
<accession>A0ABU3NMS4</accession>
<feature type="domain" description="Cupin type-2" evidence="1">
    <location>
        <begin position="32"/>
        <end position="99"/>
    </location>
</feature>
<dbReference type="Pfam" id="PF07883">
    <property type="entry name" value="Cupin_2"/>
    <property type="match status" value="1"/>
</dbReference>
<evidence type="ECO:0000313" key="3">
    <source>
        <dbReference type="Proteomes" id="UP001254165"/>
    </source>
</evidence>
<dbReference type="EMBL" id="JAUHMF010000001">
    <property type="protein sequence ID" value="MDT8898155.1"/>
    <property type="molecule type" value="Genomic_DNA"/>
</dbReference>
<dbReference type="InterPro" id="IPR013096">
    <property type="entry name" value="Cupin_2"/>
</dbReference>